<evidence type="ECO:0000256" key="1">
    <source>
        <dbReference type="SAM" id="Phobius"/>
    </source>
</evidence>
<organism evidence="2 3">
    <name type="scientific">Funneliformis caledonium</name>
    <dbReference type="NCBI Taxonomy" id="1117310"/>
    <lineage>
        <taxon>Eukaryota</taxon>
        <taxon>Fungi</taxon>
        <taxon>Fungi incertae sedis</taxon>
        <taxon>Mucoromycota</taxon>
        <taxon>Glomeromycotina</taxon>
        <taxon>Glomeromycetes</taxon>
        <taxon>Glomerales</taxon>
        <taxon>Glomeraceae</taxon>
        <taxon>Funneliformis</taxon>
    </lineage>
</organism>
<protein>
    <submittedName>
        <fullName evidence="2">5779_t:CDS:1</fullName>
    </submittedName>
</protein>
<keyword evidence="1" id="KW-1133">Transmembrane helix</keyword>
<dbReference type="AlphaFoldDB" id="A0A9N9NI63"/>
<keyword evidence="1" id="KW-0472">Membrane</keyword>
<sequence>ELHHNLKLRKHKMVHHNDSDLDSLESTTICGKLCITSFTLMMLFYLFMAAYILKYYWKRRNATRKGREKRYGFGNELRMYRHLHSKNSNDNSGIDWKGRKDETVVMLVYEEPHSIL</sequence>
<gene>
    <name evidence="2" type="ORF">FCALED_LOCUS15247</name>
</gene>
<keyword evidence="3" id="KW-1185">Reference proteome</keyword>
<comment type="caution">
    <text evidence="2">The sequence shown here is derived from an EMBL/GenBank/DDBJ whole genome shotgun (WGS) entry which is preliminary data.</text>
</comment>
<dbReference type="Proteomes" id="UP000789570">
    <property type="component" value="Unassembled WGS sequence"/>
</dbReference>
<reference evidence="2" key="1">
    <citation type="submission" date="2021-06" db="EMBL/GenBank/DDBJ databases">
        <authorList>
            <person name="Kallberg Y."/>
            <person name="Tangrot J."/>
            <person name="Rosling A."/>
        </authorList>
    </citation>
    <scope>NUCLEOTIDE SEQUENCE</scope>
    <source>
        <strain evidence="2">UK204</strain>
    </source>
</reference>
<keyword evidence="1" id="KW-0812">Transmembrane</keyword>
<dbReference type="OrthoDB" id="2383856at2759"/>
<feature type="non-terminal residue" evidence="2">
    <location>
        <position position="1"/>
    </location>
</feature>
<accession>A0A9N9NI63</accession>
<name>A0A9N9NI63_9GLOM</name>
<evidence type="ECO:0000313" key="3">
    <source>
        <dbReference type="Proteomes" id="UP000789570"/>
    </source>
</evidence>
<dbReference type="EMBL" id="CAJVPQ010013262">
    <property type="protein sequence ID" value="CAG8735144.1"/>
    <property type="molecule type" value="Genomic_DNA"/>
</dbReference>
<evidence type="ECO:0000313" key="2">
    <source>
        <dbReference type="EMBL" id="CAG8735144.1"/>
    </source>
</evidence>
<proteinExistence type="predicted"/>
<feature type="transmembrane region" description="Helical" evidence="1">
    <location>
        <begin position="35"/>
        <end position="57"/>
    </location>
</feature>